<keyword evidence="3" id="KW-1185">Reference proteome</keyword>
<evidence type="ECO:0000313" key="2">
    <source>
        <dbReference type="EMBL" id="EED22482.1"/>
    </source>
</evidence>
<protein>
    <recommendedName>
        <fullName evidence="1">Reverse transcriptase domain-containing protein</fullName>
    </recommendedName>
</protein>
<dbReference type="PANTHER" id="PTHR33481:SF1">
    <property type="entry name" value="ENDONUCLEASE_EXONUCLEASE_PHOSPHATASE DOMAIN-CONTAINING PROTEIN-RELATED"/>
    <property type="match status" value="1"/>
</dbReference>
<dbReference type="eggNOG" id="KOG1075">
    <property type="taxonomic scope" value="Eukaryota"/>
</dbReference>
<dbReference type="InterPro" id="IPR043502">
    <property type="entry name" value="DNA/RNA_pol_sf"/>
</dbReference>
<dbReference type="RefSeq" id="XP_002339869.1">
    <property type="nucleotide sequence ID" value="XM_002339828.1"/>
</dbReference>
<dbReference type="STRING" id="441959.B8LTA8"/>
<dbReference type="OrthoDB" id="5549573at2759"/>
<evidence type="ECO:0000313" key="3">
    <source>
        <dbReference type="Proteomes" id="UP000001745"/>
    </source>
</evidence>
<sequence>MYRSVALLNTLSKFLKAIIICRISYAMESKGLLPSSHLGGYKGISTDHAIQIILNQICGAWGRGHAVIFMLLLDISGTYNNAHHLQLLHNMKKRCLGHFVPTKIRIPEEISSQIPIPTGILQGSPISPILYLIYNADLIEDCADIVNHTTISGWMDDVALITIDNIETETIRKLQKASKIADQ</sequence>
<feature type="domain" description="Reverse transcriptase" evidence="1">
    <location>
        <begin position="1"/>
        <end position="183"/>
    </location>
</feature>
<dbReference type="EMBL" id="EQ962652">
    <property type="protein sequence ID" value="EED22482.1"/>
    <property type="molecule type" value="Genomic_DNA"/>
</dbReference>
<dbReference type="PhylomeDB" id="B8LTA8"/>
<dbReference type="InParanoid" id="B8LTA8"/>
<dbReference type="GeneID" id="8102369"/>
<dbReference type="SUPFAM" id="SSF56672">
    <property type="entry name" value="DNA/RNA polymerases"/>
    <property type="match status" value="1"/>
</dbReference>
<evidence type="ECO:0000259" key="1">
    <source>
        <dbReference type="PROSITE" id="PS50878"/>
    </source>
</evidence>
<dbReference type="HOGENOM" id="CLU_1476084_0_0_1"/>
<dbReference type="Pfam" id="PF00078">
    <property type="entry name" value="RVT_1"/>
    <property type="match status" value="1"/>
</dbReference>
<organism evidence="2 3">
    <name type="scientific">Talaromyces stipitatus (strain ATCC 10500 / CBS 375.48 / QM 6759 / NRRL 1006)</name>
    <name type="common">Penicillium stipitatum</name>
    <dbReference type="NCBI Taxonomy" id="441959"/>
    <lineage>
        <taxon>Eukaryota</taxon>
        <taxon>Fungi</taxon>
        <taxon>Dikarya</taxon>
        <taxon>Ascomycota</taxon>
        <taxon>Pezizomycotina</taxon>
        <taxon>Eurotiomycetes</taxon>
        <taxon>Eurotiomycetidae</taxon>
        <taxon>Eurotiales</taxon>
        <taxon>Trichocomaceae</taxon>
        <taxon>Talaromyces</taxon>
        <taxon>Talaromyces sect. Talaromyces</taxon>
    </lineage>
</organism>
<dbReference type="VEuPathDB" id="FungiDB:TSTA_059800"/>
<gene>
    <name evidence="2" type="ORF">TSTA_059800</name>
</gene>
<dbReference type="PROSITE" id="PS50878">
    <property type="entry name" value="RT_POL"/>
    <property type="match status" value="1"/>
</dbReference>
<name>B8LTA8_TALSN</name>
<proteinExistence type="predicted"/>
<accession>B8LTA8</accession>
<reference evidence="3" key="1">
    <citation type="journal article" date="2015" name="Genome Announc.">
        <title>Genome sequence of the AIDS-associated pathogen Penicillium marneffei (ATCC18224) and its near taxonomic relative Talaromyces stipitatus (ATCC10500).</title>
        <authorList>
            <person name="Nierman W.C."/>
            <person name="Fedorova-Abrams N.D."/>
            <person name="Andrianopoulos A."/>
        </authorList>
    </citation>
    <scope>NUCLEOTIDE SEQUENCE [LARGE SCALE GENOMIC DNA]</scope>
    <source>
        <strain evidence="3">ATCC 10500 / CBS 375.48 / QM 6759 / NRRL 1006</strain>
    </source>
</reference>
<dbReference type="Proteomes" id="UP000001745">
    <property type="component" value="Unassembled WGS sequence"/>
</dbReference>
<dbReference type="AlphaFoldDB" id="B8LTA8"/>
<dbReference type="PANTHER" id="PTHR33481">
    <property type="entry name" value="REVERSE TRANSCRIPTASE"/>
    <property type="match status" value="1"/>
</dbReference>
<dbReference type="InterPro" id="IPR000477">
    <property type="entry name" value="RT_dom"/>
</dbReference>